<feature type="transmembrane region" description="Helical" evidence="1">
    <location>
        <begin position="160"/>
        <end position="180"/>
    </location>
</feature>
<dbReference type="Proteomes" id="UP001500618">
    <property type="component" value="Unassembled WGS sequence"/>
</dbReference>
<evidence type="ECO:0000313" key="3">
    <source>
        <dbReference type="Proteomes" id="UP001500618"/>
    </source>
</evidence>
<sequence>MTSKRTTVAEPRASRLDPRIAALLPALFDLAVPTLVFYGLRSAGVGLWWALVLGGLPGVVRIVWGIVRNRKLNGIALFTISMMVVGNAISLLTGDPRLLLAKEAWMTMVVGLWMLSSLFARQPVIFTGAKLMMPSQQARDDWEESWTHPEFRHVMRVGTVIWVVLLFADTAVRVVMAYTLPVDQVPVLNVVTWIVLIAAMQVCVRAYGKIYARAHRFKMVGPKVVRMDQEVSA</sequence>
<proteinExistence type="predicted"/>
<accession>A0ABP4RMA4</accession>
<dbReference type="NCBIfam" id="NF041646">
    <property type="entry name" value="VC0807_fam"/>
    <property type="match status" value="1"/>
</dbReference>
<evidence type="ECO:0008006" key="4">
    <source>
        <dbReference type="Google" id="ProtNLM"/>
    </source>
</evidence>
<dbReference type="RefSeq" id="WP_344306220.1">
    <property type="nucleotide sequence ID" value="NZ_BAAANY010000001.1"/>
</dbReference>
<organism evidence="2 3">
    <name type="scientific">Fodinicola feengrottensis</name>
    <dbReference type="NCBI Taxonomy" id="435914"/>
    <lineage>
        <taxon>Bacteria</taxon>
        <taxon>Bacillati</taxon>
        <taxon>Actinomycetota</taxon>
        <taxon>Actinomycetes</taxon>
        <taxon>Mycobacteriales</taxon>
        <taxon>Fodinicola</taxon>
    </lineage>
</organism>
<evidence type="ECO:0000313" key="2">
    <source>
        <dbReference type="EMBL" id="GAA1656237.1"/>
    </source>
</evidence>
<keyword evidence="3" id="KW-1185">Reference proteome</keyword>
<protein>
    <recommendedName>
        <fullName evidence="4">DUF3159 domain-containing protein</fullName>
    </recommendedName>
</protein>
<gene>
    <name evidence="2" type="ORF">GCM10009765_01910</name>
</gene>
<keyword evidence="1" id="KW-0812">Transmembrane</keyword>
<keyword evidence="1" id="KW-0472">Membrane</keyword>
<feature type="transmembrane region" description="Helical" evidence="1">
    <location>
        <begin position="46"/>
        <end position="67"/>
    </location>
</feature>
<feature type="transmembrane region" description="Helical" evidence="1">
    <location>
        <begin position="104"/>
        <end position="124"/>
    </location>
</feature>
<reference evidence="3" key="1">
    <citation type="journal article" date="2019" name="Int. J. Syst. Evol. Microbiol.">
        <title>The Global Catalogue of Microorganisms (GCM) 10K type strain sequencing project: providing services to taxonomists for standard genome sequencing and annotation.</title>
        <authorList>
            <consortium name="The Broad Institute Genomics Platform"/>
            <consortium name="The Broad Institute Genome Sequencing Center for Infectious Disease"/>
            <person name="Wu L."/>
            <person name="Ma J."/>
        </authorList>
    </citation>
    <scope>NUCLEOTIDE SEQUENCE [LARGE SCALE GENOMIC DNA]</scope>
    <source>
        <strain evidence="3">JCM 14718</strain>
    </source>
</reference>
<feature type="transmembrane region" description="Helical" evidence="1">
    <location>
        <begin position="74"/>
        <end position="92"/>
    </location>
</feature>
<evidence type="ECO:0000256" key="1">
    <source>
        <dbReference type="SAM" id="Phobius"/>
    </source>
</evidence>
<comment type="caution">
    <text evidence="2">The sequence shown here is derived from an EMBL/GenBank/DDBJ whole genome shotgun (WGS) entry which is preliminary data.</text>
</comment>
<keyword evidence="1" id="KW-1133">Transmembrane helix</keyword>
<feature type="transmembrane region" description="Helical" evidence="1">
    <location>
        <begin position="20"/>
        <end position="40"/>
    </location>
</feature>
<name>A0ABP4RMA4_9ACTN</name>
<dbReference type="EMBL" id="BAAANY010000001">
    <property type="protein sequence ID" value="GAA1656237.1"/>
    <property type="molecule type" value="Genomic_DNA"/>
</dbReference>
<feature type="transmembrane region" description="Helical" evidence="1">
    <location>
        <begin position="186"/>
        <end position="208"/>
    </location>
</feature>